<evidence type="ECO:0000256" key="1">
    <source>
        <dbReference type="SAM" id="Phobius"/>
    </source>
</evidence>
<keyword evidence="1" id="KW-1133">Transmembrane helix</keyword>
<reference evidence="2" key="1">
    <citation type="journal article" date="2013" name="Environ. Microbiol.">
        <title>Seasonally variable intestinal metagenomes of the red palm weevil (Rhynchophorus ferrugineus).</title>
        <authorList>
            <person name="Jia S."/>
            <person name="Zhang X."/>
            <person name="Zhang G."/>
            <person name="Yin A."/>
            <person name="Zhang S."/>
            <person name="Li F."/>
            <person name="Wang L."/>
            <person name="Zhao D."/>
            <person name="Yun Q."/>
            <person name="Tala"/>
            <person name="Wang J."/>
            <person name="Sun G."/>
            <person name="Baabdullah M."/>
            <person name="Yu X."/>
            <person name="Hu S."/>
            <person name="Al-Mssallem I.S."/>
            <person name="Yu J."/>
        </authorList>
    </citation>
    <scope>NUCLEOTIDE SEQUENCE</scope>
</reference>
<feature type="non-terminal residue" evidence="2">
    <location>
        <position position="159"/>
    </location>
</feature>
<sequence length="159" mass="18044">MTVATKAQAIAQKSLNLVLNMNPFAKWALVIGTVILALVELYKHNAKIRAFVNGLVKSCQDFYKGSVKWFKQAWQDIVKISTSLFNQVKPIFSAGFKGIEDYAQLFHDIFTGKWSKAGSDVKNIVNDLINFWKSVFTTAYNWLDDITGGRLTDVLNWFK</sequence>
<keyword evidence="1" id="KW-0812">Transmembrane</keyword>
<name>A0A060CLN2_9BACI</name>
<dbReference type="EMBL" id="KF126389">
    <property type="protein sequence ID" value="AIA93736.1"/>
    <property type="molecule type" value="Genomic_DNA"/>
</dbReference>
<evidence type="ECO:0000313" key="2">
    <source>
        <dbReference type="EMBL" id="AIA93736.1"/>
    </source>
</evidence>
<keyword evidence="1" id="KW-0472">Membrane</keyword>
<proteinExistence type="predicted"/>
<organism evidence="2">
    <name type="scientific">uncultured Bacillus sp</name>
    <dbReference type="NCBI Taxonomy" id="83428"/>
    <lineage>
        <taxon>Bacteria</taxon>
        <taxon>Bacillati</taxon>
        <taxon>Bacillota</taxon>
        <taxon>Bacilli</taxon>
        <taxon>Bacillales</taxon>
        <taxon>Bacillaceae</taxon>
        <taxon>Bacillus</taxon>
        <taxon>environmental samples</taxon>
    </lineage>
</organism>
<feature type="transmembrane region" description="Helical" evidence="1">
    <location>
        <begin position="24"/>
        <end position="42"/>
    </location>
</feature>
<accession>A0A060CLN2</accession>
<protein>
    <submittedName>
        <fullName evidence="2">CAZy families GH23 protein</fullName>
    </submittedName>
</protein>
<dbReference type="AlphaFoldDB" id="A0A060CLN2"/>